<organism evidence="2 3">
    <name type="scientific">Coralloluteibacterium thermophilum</name>
    <dbReference type="NCBI Taxonomy" id="2707049"/>
    <lineage>
        <taxon>Bacteria</taxon>
        <taxon>Pseudomonadati</taxon>
        <taxon>Pseudomonadota</taxon>
        <taxon>Gammaproteobacteria</taxon>
        <taxon>Lysobacterales</taxon>
        <taxon>Lysobacteraceae</taxon>
        <taxon>Coralloluteibacterium</taxon>
    </lineage>
</organism>
<reference evidence="3" key="1">
    <citation type="journal article" date="2019" name="Int. J. Syst. Evol. Microbiol.">
        <title>The Global Catalogue of Microorganisms (GCM) 10K type strain sequencing project: providing services to taxonomists for standard genome sequencing and annotation.</title>
        <authorList>
            <consortium name="The Broad Institute Genomics Platform"/>
            <consortium name="The Broad Institute Genome Sequencing Center for Infectious Disease"/>
            <person name="Wu L."/>
            <person name="Ma J."/>
        </authorList>
    </citation>
    <scope>NUCLEOTIDE SEQUENCE [LARGE SCALE GENOMIC DNA]</scope>
    <source>
        <strain evidence="3">CGMCC 1.13574</strain>
    </source>
</reference>
<keyword evidence="2" id="KW-0378">Hydrolase</keyword>
<dbReference type="GO" id="GO:0016787">
    <property type="term" value="F:hydrolase activity"/>
    <property type="evidence" value="ECO:0007669"/>
    <property type="project" value="UniProtKB-KW"/>
</dbReference>
<proteinExistence type="predicted"/>
<dbReference type="Gene3D" id="3.40.50.1820">
    <property type="entry name" value="alpha/beta hydrolase"/>
    <property type="match status" value="1"/>
</dbReference>
<sequence>MPPPPPPALFLHGAGGGGWEWAIWRRVFAAAGWRTVAPDLSPVAGGLAATRFEDYLAQVQALCRAGPPPLLVGASLGGLLAAAAAGAGTAVAGLVLVNPAPPAPWHPGQPAPSPPVRAWRGRASLAGTRRAMPDADPATVLYALRRWRDESGAVLDAVARGLAVAPAACPCLVVIGGADRDVAPVAMRAMAGAWAAETIEVPGLAHLDPLLGRSAAILAARACAWAGARSE</sequence>
<dbReference type="SUPFAM" id="SSF53474">
    <property type="entry name" value="alpha/beta-Hydrolases"/>
    <property type="match status" value="1"/>
</dbReference>
<name>A0ABV9NKC4_9GAMM</name>
<dbReference type="EMBL" id="JBHSGG010000017">
    <property type="protein sequence ID" value="MFC4727854.1"/>
    <property type="molecule type" value="Genomic_DNA"/>
</dbReference>
<protein>
    <submittedName>
        <fullName evidence="2">Alpha/beta fold hydrolase</fullName>
    </submittedName>
</protein>
<dbReference type="RefSeq" id="WP_377003864.1">
    <property type="nucleotide sequence ID" value="NZ_JBHSGG010000017.1"/>
</dbReference>
<evidence type="ECO:0000259" key="1">
    <source>
        <dbReference type="Pfam" id="PF12697"/>
    </source>
</evidence>
<dbReference type="InterPro" id="IPR029058">
    <property type="entry name" value="AB_hydrolase_fold"/>
</dbReference>
<comment type="caution">
    <text evidence="2">The sequence shown here is derived from an EMBL/GenBank/DDBJ whole genome shotgun (WGS) entry which is preliminary data.</text>
</comment>
<dbReference type="InterPro" id="IPR000073">
    <property type="entry name" value="AB_hydrolase_1"/>
</dbReference>
<evidence type="ECO:0000313" key="2">
    <source>
        <dbReference type="EMBL" id="MFC4727854.1"/>
    </source>
</evidence>
<dbReference type="Proteomes" id="UP001595892">
    <property type="component" value="Unassembled WGS sequence"/>
</dbReference>
<dbReference type="Pfam" id="PF12697">
    <property type="entry name" value="Abhydrolase_6"/>
    <property type="match status" value="1"/>
</dbReference>
<evidence type="ECO:0000313" key="3">
    <source>
        <dbReference type="Proteomes" id="UP001595892"/>
    </source>
</evidence>
<accession>A0ABV9NKC4</accession>
<keyword evidence="3" id="KW-1185">Reference proteome</keyword>
<gene>
    <name evidence="2" type="ORF">ACFO3Q_06675</name>
</gene>
<feature type="domain" description="AB hydrolase-1" evidence="1">
    <location>
        <begin position="9"/>
        <end position="216"/>
    </location>
</feature>